<dbReference type="GO" id="GO:0009102">
    <property type="term" value="P:biotin biosynthetic process"/>
    <property type="evidence" value="ECO:0007669"/>
    <property type="project" value="UniProtKB-UniRule"/>
</dbReference>
<name>A0AAJ1T060_9BACI</name>
<evidence type="ECO:0000313" key="13">
    <source>
        <dbReference type="Proteomes" id="UP001237207"/>
    </source>
</evidence>
<accession>A0AAJ1T060</accession>
<dbReference type="NCBIfam" id="NF002360">
    <property type="entry name" value="PRK01322.1"/>
    <property type="match status" value="1"/>
</dbReference>
<keyword evidence="9" id="KW-0460">Magnesium</keyword>
<reference evidence="12" key="1">
    <citation type="submission" date="2023-07" db="EMBL/GenBank/DDBJ databases">
        <title>Genomic Encyclopedia of Type Strains, Phase IV (KMG-IV): sequencing the most valuable type-strain genomes for metagenomic binning, comparative biology and taxonomic classification.</title>
        <authorList>
            <person name="Goeker M."/>
        </authorList>
    </citation>
    <scope>NUCLEOTIDE SEQUENCE</scope>
    <source>
        <strain evidence="12">DSM 23947</strain>
    </source>
</reference>
<evidence type="ECO:0000256" key="5">
    <source>
        <dbReference type="ARBA" id="ARBA00022598"/>
    </source>
</evidence>
<dbReference type="EC" id="6.2.1.14" evidence="4 11"/>
<organism evidence="12 13">
    <name type="scientific">Oikeobacillus pervagus</name>
    <dbReference type="NCBI Taxonomy" id="1325931"/>
    <lineage>
        <taxon>Bacteria</taxon>
        <taxon>Bacillati</taxon>
        <taxon>Bacillota</taxon>
        <taxon>Bacilli</taxon>
        <taxon>Bacillales</taxon>
        <taxon>Bacillaceae</taxon>
        <taxon>Oikeobacillus</taxon>
    </lineage>
</organism>
<keyword evidence="13" id="KW-1185">Reference proteome</keyword>
<dbReference type="GO" id="GO:0005524">
    <property type="term" value="F:ATP binding"/>
    <property type="evidence" value="ECO:0007669"/>
    <property type="project" value="UniProtKB-KW"/>
</dbReference>
<keyword evidence="8" id="KW-0067">ATP-binding</keyword>
<comment type="caution">
    <text evidence="12">The sequence shown here is derived from an EMBL/GenBank/DDBJ whole genome shotgun (WGS) entry which is preliminary data.</text>
</comment>
<evidence type="ECO:0000313" key="12">
    <source>
        <dbReference type="EMBL" id="MDQ0216008.1"/>
    </source>
</evidence>
<dbReference type="RefSeq" id="WP_307258009.1">
    <property type="nucleotide sequence ID" value="NZ_JAUSUC010000033.1"/>
</dbReference>
<dbReference type="Proteomes" id="UP001237207">
    <property type="component" value="Unassembled WGS sequence"/>
</dbReference>
<dbReference type="NCBIfam" id="TIGR01204">
    <property type="entry name" value="bioW"/>
    <property type="match status" value="1"/>
</dbReference>
<evidence type="ECO:0000256" key="3">
    <source>
        <dbReference type="ARBA" id="ARBA00011738"/>
    </source>
</evidence>
<keyword evidence="5 12" id="KW-0436">Ligase</keyword>
<evidence type="ECO:0000256" key="7">
    <source>
        <dbReference type="ARBA" id="ARBA00022756"/>
    </source>
</evidence>
<dbReference type="AlphaFoldDB" id="A0AAJ1T060"/>
<dbReference type="Pfam" id="PF03744">
    <property type="entry name" value="BioW"/>
    <property type="match status" value="1"/>
</dbReference>
<keyword evidence="7" id="KW-0093">Biotin biosynthesis</keyword>
<comment type="subunit">
    <text evidence="3">Homodimer.</text>
</comment>
<comment type="pathway">
    <text evidence="2">Metabolic intermediate metabolism; pimeloyl-CoA biosynthesis; pimeloyl-CoA from pimelate: step 1/1.</text>
</comment>
<protein>
    <recommendedName>
        <fullName evidence="4 11">6-carboxyhexanoate--CoA ligase</fullName>
        <ecNumber evidence="4 11">6.2.1.14</ecNumber>
    </recommendedName>
</protein>
<evidence type="ECO:0000256" key="10">
    <source>
        <dbReference type="ARBA" id="ARBA00049553"/>
    </source>
</evidence>
<comment type="cofactor">
    <cofactor evidence="1">
        <name>Mg(2+)</name>
        <dbReference type="ChEBI" id="CHEBI:18420"/>
    </cofactor>
</comment>
<evidence type="ECO:0000256" key="8">
    <source>
        <dbReference type="ARBA" id="ARBA00022840"/>
    </source>
</evidence>
<sequence length="264" mass="29760">MENLFSVRMRAAKENDGDERGIHISGGEGLRLYHQIQELAEELLQKALTHERGKPDTIHLSIEKVKENPVFVPPISIKNHEANTVEGGREVACQLLRNIGISENSIQSALQHMKKPKSIRGAALIDEVSGLRLDQRGDKGVRVSRMDWDVESLRFMQKSDSSLVHQRAIEASALANKVAFYPEVVAELCWSDDPGYTTGYVTGQGIYHRIPCLKESGNASGGRVFFIRHDVQNIEDLIHRLERQPVLIGWEKKAFETMNKRVEV</sequence>
<dbReference type="EMBL" id="JAUSUC010000033">
    <property type="protein sequence ID" value="MDQ0216008.1"/>
    <property type="molecule type" value="Genomic_DNA"/>
</dbReference>
<dbReference type="InterPro" id="IPR005499">
    <property type="entry name" value="BioW"/>
</dbReference>
<evidence type="ECO:0000256" key="11">
    <source>
        <dbReference type="NCBIfam" id="TIGR01204"/>
    </source>
</evidence>
<evidence type="ECO:0000256" key="6">
    <source>
        <dbReference type="ARBA" id="ARBA00022741"/>
    </source>
</evidence>
<evidence type="ECO:0000256" key="4">
    <source>
        <dbReference type="ARBA" id="ARBA00012984"/>
    </source>
</evidence>
<gene>
    <name evidence="12" type="ORF">J2S13_002430</name>
</gene>
<proteinExistence type="predicted"/>
<evidence type="ECO:0000256" key="9">
    <source>
        <dbReference type="ARBA" id="ARBA00022842"/>
    </source>
</evidence>
<keyword evidence="6" id="KW-0547">Nucleotide-binding</keyword>
<comment type="catalytic activity">
    <reaction evidence="10">
        <text>heptanedioate + ATP + CoA = 6-carboxyhexanoyl-CoA + AMP + diphosphate</text>
        <dbReference type="Rhea" id="RHEA:14781"/>
        <dbReference type="ChEBI" id="CHEBI:30616"/>
        <dbReference type="ChEBI" id="CHEBI:33019"/>
        <dbReference type="ChEBI" id="CHEBI:36165"/>
        <dbReference type="ChEBI" id="CHEBI:57287"/>
        <dbReference type="ChEBI" id="CHEBI:57360"/>
        <dbReference type="ChEBI" id="CHEBI:456215"/>
        <dbReference type="EC" id="6.2.1.14"/>
    </reaction>
</comment>
<dbReference type="GO" id="GO:0042410">
    <property type="term" value="F:6-carboxyhexanoate-CoA ligase activity"/>
    <property type="evidence" value="ECO:0007669"/>
    <property type="project" value="UniProtKB-UniRule"/>
</dbReference>
<evidence type="ECO:0000256" key="1">
    <source>
        <dbReference type="ARBA" id="ARBA00001946"/>
    </source>
</evidence>
<evidence type="ECO:0000256" key="2">
    <source>
        <dbReference type="ARBA" id="ARBA00005075"/>
    </source>
</evidence>